<evidence type="ECO:0000256" key="14">
    <source>
        <dbReference type="ARBA" id="ARBA00023136"/>
    </source>
</evidence>
<evidence type="ECO:0000256" key="9">
    <source>
        <dbReference type="ARBA" id="ARBA00022741"/>
    </source>
</evidence>
<dbReference type="OrthoDB" id="7568856at2"/>
<dbReference type="InterPro" id="IPR004358">
    <property type="entry name" value="Sig_transdc_His_kin-like_C"/>
</dbReference>
<dbReference type="EC" id="2.7.13.3" evidence="3"/>
<dbReference type="SMART" id="SM00387">
    <property type="entry name" value="HATPase_c"/>
    <property type="match status" value="1"/>
</dbReference>
<evidence type="ECO:0000256" key="10">
    <source>
        <dbReference type="ARBA" id="ARBA00022777"/>
    </source>
</evidence>
<feature type="coiled-coil region" evidence="17">
    <location>
        <begin position="326"/>
        <end position="360"/>
    </location>
</feature>
<dbReference type="PANTHER" id="PTHR43065">
    <property type="entry name" value="SENSOR HISTIDINE KINASE"/>
    <property type="match status" value="1"/>
</dbReference>
<sequence length="589" mass="64982">MVDLKKRPVPPPRPGVSLRARLVLVALISLAVFVVFFSNRLLTERYTETTRNRAELRVALYSGNLLSELQRNSVVPLLLSRDPALINALNSADYSQSTARLISYRDEIEAASLMLLDGGGRAVAATTREALGSQHRTNPYFVEALRSSETVFTTVQTEAGSYEFSYSRKIEDSDGVIGVIVVNVDLRKFESSWSGISDAVLVTDSEGNVILATEPRWRGKPEGEALATVSATDAIRRSVRDAADWSGLPSDVLFLGEEVMRHESRVPFQGWRIASFTSYASVREKVNAVLALEIMAFAMLLSLLFYLISRRAQFRSVLFAQESADLRQLNLALQREIAERKRAEENLQVAEQTLAQSSKLAALGEMSAAVSHELNQPLAAMKTYLAGAKLLLQRKRPDEALSSFQRIDDLIERMGAITRQLKSYARKGGDAFEPMDVRDSVSTALSMMEPQLKSREVRITRNIPREPVMVMGDRLRLEQVLINLLRNALDATKTVDLPQVDIIVSRGDYVLITVRDNGNGVEDLDNLFEPFYTTKAPGDGVGLGLAISSGIVTDLGGRLTARNGQDGGAVFEVELPVLDDEEMDVEAAE</sequence>
<keyword evidence="9" id="KW-0547">Nucleotide-binding</keyword>
<comment type="subcellular location">
    <subcellularLocation>
        <location evidence="2">Cell inner membrane</location>
        <topology evidence="2">Multi-pass membrane protein</topology>
    </subcellularLocation>
</comment>
<keyword evidence="10 20" id="KW-0418">Kinase</keyword>
<dbReference type="PANTHER" id="PTHR43065:SF46">
    <property type="entry name" value="C4-DICARBOXYLATE TRANSPORT SENSOR PROTEIN DCTB"/>
    <property type="match status" value="1"/>
</dbReference>
<evidence type="ECO:0000256" key="1">
    <source>
        <dbReference type="ARBA" id="ARBA00000085"/>
    </source>
</evidence>
<comment type="catalytic activity">
    <reaction evidence="1">
        <text>ATP + protein L-histidine = ADP + protein N-phospho-L-histidine.</text>
        <dbReference type="EC" id="2.7.13.3"/>
    </reaction>
</comment>
<dbReference type="InterPro" id="IPR033479">
    <property type="entry name" value="dCache_1"/>
</dbReference>
<keyword evidence="8 18" id="KW-0812">Transmembrane</keyword>
<keyword evidence="4" id="KW-1003">Cell membrane</keyword>
<keyword evidence="14 18" id="KW-0472">Membrane</keyword>
<evidence type="ECO:0000256" key="15">
    <source>
        <dbReference type="ARBA" id="ARBA00059004"/>
    </source>
</evidence>
<dbReference type="SMART" id="SM00388">
    <property type="entry name" value="HisKA"/>
    <property type="match status" value="1"/>
</dbReference>
<evidence type="ECO:0000256" key="13">
    <source>
        <dbReference type="ARBA" id="ARBA00023012"/>
    </source>
</evidence>
<dbReference type="Gene3D" id="3.30.565.10">
    <property type="entry name" value="Histidine kinase-like ATPase, C-terminal domain"/>
    <property type="match status" value="1"/>
</dbReference>
<keyword evidence="11" id="KW-0067">ATP-binding</keyword>
<feature type="domain" description="Histidine kinase" evidence="19">
    <location>
        <begin position="369"/>
        <end position="579"/>
    </location>
</feature>
<evidence type="ECO:0000256" key="17">
    <source>
        <dbReference type="SAM" id="Coils"/>
    </source>
</evidence>
<reference evidence="20 21" key="1">
    <citation type="submission" date="2016-10" db="EMBL/GenBank/DDBJ databases">
        <authorList>
            <person name="de Groot N.N."/>
        </authorList>
    </citation>
    <scope>NUCLEOTIDE SEQUENCE [LARGE SCALE GENOMIC DNA]</scope>
    <source>
        <strain evidence="20 21">DSM 29439</strain>
    </source>
</reference>
<dbReference type="SUPFAM" id="SSF47384">
    <property type="entry name" value="Homodimeric domain of signal transducing histidine kinase"/>
    <property type="match status" value="1"/>
</dbReference>
<dbReference type="FunFam" id="1.10.287.130:FF:000049">
    <property type="entry name" value="C4-dicarboxylate transport sensor protein DctB"/>
    <property type="match status" value="1"/>
</dbReference>
<evidence type="ECO:0000256" key="11">
    <source>
        <dbReference type="ARBA" id="ARBA00022840"/>
    </source>
</evidence>
<dbReference type="SUPFAM" id="SSF55874">
    <property type="entry name" value="ATPase domain of HSP90 chaperone/DNA topoisomerase II/histidine kinase"/>
    <property type="match status" value="1"/>
</dbReference>
<keyword evidence="13" id="KW-0902">Two-component regulatory system</keyword>
<evidence type="ECO:0000256" key="5">
    <source>
        <dbReference type="ARBA" id="ARBA00022519"/>
    </source>
</evidence>
<evidence type="ECO:0000256" key="8">
    <source>
        <dbReference type="ARBA" id="ARBA00022692"/>
    </source>
</evidence>
<keyword evidence="6" id="KW-0597">Phosphoprotein</keyword>
<evidence type="ECO:0000256" key="7">
    <source>
        <dbReference type="ARBA" id="ARBA00022679"/>
    </source>
</evidence>
<dbReference type="EMBL" id="FOJB01000001">
    <property type="protein sequence ID" value="SEW18916.1"/>
    <property type="molecule type" value="Genomic_DNA"/>
</dbReference>
<evidence type="ECO:0000259" key="19">
    <source>
        <dbReference type="PROSITE" id="PS50109"/>
    </source>
</evidence>
<dbReference type="Gene3D" id="1.10.287.130">
    <property type="match status" value="1"/>
</dbReference>
<organism evidence="20 21">
    <name type="scientific">Aliiroseovarius sediminilitoris</name>
    <dbReference type="NCBI Taxonomy" id="1173584"/>
    <lineage>
        <taxon>Bacteria</taxon>
        <taxon>Pseudomonadati</taxon>
        <taxon>Pseudomonadota</taxon>
        <taxon>Alphaproteobacteria</taxon>
        <taxon>Rhodobacterales</taxon>
        <taxon>Paracoccaceae</taxon>
        <taxon>Aliiroseovarius</taxon>
    </lineage>
</organism>
<dbReference type="InterPro" id="IPR029151">
    <property type="entry name" value="Sensor-like_sf"/>
</dbReference>
<keyword evidence="21" id="KW-1185">Reference proteome</keyword>
<dbReference type="InterPro" id="IPR017055">
    <property type="entry name" value="Sig_transdc_His_kinase_DctB"/>
</dbReference>
<dbReference type="Pfam" id="PF00512">
    <property type="entry name" value="HisKA"/>
    <property type="match status" value="1"/>
</dbReference>
<evidence type="ECO:0000256" key="16">
    <source>
        <dbReference type="ARBA" id="ARBA00073143"/>
    </source>
</evidence>
<feature type="transmembrane region" description="Helical" evidence="18">
    <location>
        <begin position="288"/>
        <end position="308"/>
    </location>
</feature>
<evidence type="ECO:0000313" key="20">
    <source>
        <dbReference type="EMBL" id="SEW18916.1"/>
    </source>
</evidence>
<dbReference type="GO" id="GO:0005886">
    <property type="term" value="C:plasma membrane"/>
    <property type="evidence" value="ECO:0007669"/>
    <property type="project" value="UniProtKB-SubCell"/>
</dbReference>
<dbReference type="RefSeq" id="WP_091430284.1">
    <property type="nucleotide sequence ID" value="NZ_FOJB01000001.1"/>
</dbReference>
<evidence type="ECO:0000256" key="3">
    <source>
        <dbReference type="ARBA" id="ARBA00012438"/>
    </source>
</evidence>
<dbReference type="Pfam" id="PF02743">
    <property type="entry name" value="dCache_1"/>
    <property type="match status" value="1"/>
</dbReference>
<dbReference type="GO" id="GO:0005524">
    <property type="term" value="F:ATP binding"/>
    <property type="evidence" value="ECO:0007669"/>
    <property type="project" value="UniProtKB-KW"/>
</dbReference>
<evidence type="ECO:0000256" key="12">
    <source>
        <dbReference type="ARBA" id="ARBA00022989"/>
    </source>
</evidence>
<dbReference type="InterPro" id="IPR036097">
    <property type="entry name" value="HisK_dim/P_sf"/>
</dbReference>
<name>A0A1I0PWN8_9RHOB</name>
<feature type="transmembrane region" description="Helical" evidence="18">
    <location>
        <begin position="20"/>
        <end position="42"/>
    </location>
</feature>
<dbReference type="InterPro" id="IPR036890">
    <property type="entry name" value="HATPase_C_sf"/>
</dbReference>
<evidence type="ECO:0000256" key="18">
    <source>
        <dbReference type="SAM" id="Phobius"/>
    </source>
</evidence>
<gene>
    <name evidence="20" type="ORF">SAMN05444851_1989</name>
</gene>
<dbReference type="Pfam" id="PF02518">
    <property type="entry name" value="HATPase_c"/>
    <property type="match status" value="1"/>
</dbReference>
<dbReference type="PROSITE" id="PS50109">
    <property type="entry name" value="HIS_KIN"/>
    <property type="match status" value="1"/>
</dbReference>
<dbReference type="PRINTS" id="PR00344">
    <property type="entry name" value="BCTRLSENSOR"/>
</dbReference>
<dbReference type="Proteomes" id="UP000199650">
    <property type="component" value="Unassembled WGS sequence"/>
</dbReference>
<accession>A0A1I0PWN8</accession>
<dbReference type="Gene3D" id="3.30.450.20">
    <property type="entry name" value="PAS domain"/>
    <property type="match status" value="2"/>
</dbReference>
<dbReference type="GO" id="GO:0000155">
    <property type="term" value="F:phosphorelay sensor kinase activity"/>
    <property type="evidence" value="ECO:0007669"/>
    <property type="project" value="InterPro"/>
</dbReference>
<keyword evidence="17" id="KW-0175">Coiled coil</keyword>
<dbReference type="InterPro" id="IPR003661">
    <property type="entry name" value="HisK_dim/P_dom"/>
</dbReference>
<dbReference type="CDD" id="cd00082">
    <property type="entry name" value="HisKA"/>
    <property type="match status" value="1"/>
</dbReference>
<protein>
    <recommendedName>
        <fullName evidence="16">C4-dicarboxylate transport sensor protein DctB</fullName>
        <ecNumber evidence="3">2.7.13.3</ecNumber>
    </recommendedName>
</protein>
<evidence type="ECO:0000256" key="4">
    <source>
        <dbReference type="ARBA" id="ARBA00022475"/>
    </source>
</evidence>
<dbReference type="Gene3D" id="6.10.250.3020">
    <property type="match status" value="1"/>
</dbReference>
<keyword evidence="12 18" id="KW-1133">Transmembrane helix</keyword>
<evidence type="ECO:0000256" key="2">
    <source>
        <dbReference type="ARBA" id="ARBA00004429"/>
    </source>
</evidence>
<comment type="function">
    <text evidence="15">Member of the two-component regulatory system DctB/DctD involved in the transport of C4-dicarboxylates. DctB functions as a membrane-associated protein kinase that phosphorylates DctD in response to environmental signals.</text>
</comment>
<dbReference type="AlphaFoldDB" id="A0A1I0PWN8"/>
<proteinExistence type="predicted"/>
<evidence type="ECO:0000256" key="6">
    <source>
        <dbReference type="ARBA" id="ARBA00022553"/>
    </source>
</evidence>
<keyword evidence="7" id="KW-0808">Transferase</keyword>
<dbReference type="SUPFAM" id="SSF103190">
    <property type="entry name" value="Sensory domain-like"/>
    <property type="match status" value="1"/>
</dbReference>
<dbReference type="InterPro" id="IPR005467">
    <property type="entry name" value="His_kinase_dom"/>
</dbReference>
<dbReference type="PIRSF" id="PIRSF036431">
    <property type="entry name" value="STHK_DctB"/>
    <property type="match status" value="1"/>
</dbReference>
<keyword evidence="5" id="KW-0997">Cell inner membrane</keyword>
<dbReference type="InterPro" id="IPR003594">
    <property type="entry name" value="HATPase_dom"/>
</dbReference>
<evidence type="ECO:0000313" key="21">
    <source>
        <dbReference type="Proteomes" id="UP000199650"/>
    </source>
</evidence>
<dbReference type="STRING" id="1173584.SAMN05444851_1989"/>